<comment type="caution">
    <text evidence="9">The sequence shown here is derived from an EMBL/GenBank/DDBJ whole genome shotgun (WGS) entry which is preliminary data.</text>
</comment>
<organism evidence="9 10">
    <name type="scientific">Sneathiella chinensis</name>
    <dbReference type="NCBI Taxonomy" id="349750"/>
    <lineage>
        <taxon>Bacteria</taxon>
        <taxon>Pseudomonadati</taxon>
        <taxon>Pseudomonadota</taxon>
        <taxon>Alphaproteobacteria</taxon>
        <taxon>Sneathiellales</taxon>
        <taxon>Sneathiellaceae</taxon>
        <taxon>Sneathiella</taxon>
    </lineage>
</organism>
<dbReference type="EMBL" id="BSNF01000008">
    <property type="protein sequence ID" value="GLQ07353.1"/>
    <property type="molecule type" value="Genomic_DNA"/>
</dbReference>
<dbReference type="InterPro" id="IPR036890">
    <property type="entry name" value="HATPase_C_sf"/>
</dbReference>
<evidence type="ECO:0000256" key="5">
    <source>
        <dbReference type="ARBA" id="ARBA00022777"/>
    </source>
</evidence>
<evidence type="ECO:0000313" key="9">
    <source>
        <dbReference type="EMBL" id="GLQ07353.1"/>
    </source>
</evidence>
<evidence type="ECO:0000259" key="8">
    <source>
        <dbReference type="PROSITE" id="PS50112"/>
    </source>
</evidence>
<evidence type="ECO:0000256" key="1">
    <source>
        <dbReference type="ARBA" id="ARBA00000085"/>
    </source>
</evidence>
<protein>
    <recommendedName>
        <fullName evidence="2">histidine kinase</fullName>
        <ecNumber evidence="2">2.7.13.3</ecNumber>
    </recommendedName>
</protein>
<feature type="region of interest" description="Disordered" evidence="6">
    <location>
        <begin position="66"/>
        <end position="89"/>
    </location>
</feature>
<dbReference type="NCBIfam" id="TIGR00229">
    <property type="entry name" value="sensory_box"/>
    <property type="match status" value="1"/>
</dbReference>
<evidence type="ECO:0000259" key="7">
    <source>
        <dbReference type="PROSITE" id="PS50109"/>
    </source>
</evidence>
<evidence type="ECO:0000256" key="3">
    <source>
        <dbReference type="ARBA" id="ARBA00022553"/>
    </source>
</evidence>
<name>A0ABQ5U829_9PROT</name>
<feature type="domain" description="Histidine kinase" evidence="7">
    <location>
        <begin position="154"/>
        <end position="374"/>
    </location>
</feature>
<keyword evidence="5" id="KW-0418">Kinase</keyword>
<proteinExistence type="predicted"/>
<keyword evidence="3" id="KW-0597">Phosphoprotein</keyword>
<reference evidence="9" key="1">
    <citation type="journal article" date="2014" name="Int. J. Syst. Evol. Microbiol.">
        <title>Complete genome of a new Firmicutes species belonging to the dominant human colonic microbiota ('Ruminococcus bicirculans') reveals two chromosomes and a selective capacity to utilize plant glucans.</title>
        <authorList>
            <consortium name="NISC Comparative Sequencing Program"/>
            <person name="Wegmann U."/>
            <person name="Louis P."/>
            <person name="Goesmann A."/>
            <person name="Henrissat B."/>
            <person name="Duncan S.H."/>
            <person name="Flint H.J."/>
        </authorList>
    </citation>
    <scope>NUCLEOTIDE SEQUENCE</scope>
    <source>
        <strain evidence="9">NBRC 103408</strain>
    </source>
</reference>
<dbReference type="SUPFAM" id="SSF55874">
    <property type="entry name" value="ATPase domain of HSP90 chaperone/DNA topoisomerase II/histidine kinase"/>
    <property type="match status" value="1"/>
</dbReference>
<dbReference type="Proteomes" id="UP001161409">
    <property type="component" value="Unassembled WGS sequence"/>
</dbReference>
<dbReference type="InterPro" id="IPR035965">
    <property type="entry name" value="PAS-like_dom_sf"/>
</dbReference>
<evidence type="ECO:0000256" key="6">
    <source>
        <dbReference type="SAM" id="MobiDB-lite"/>
    </source>
</evidence>
<dbReference type="PROSITE" id="PS50112">
    <property type="entry name" value="PAS"/>
    <property type="match status" value="1"/>
</dbReference>
<dbReference type="EC" id="2.7.13.3" evidence="2"/>
<dbReference type="InterPro" id="IPR005467">
    <property type="entry name" value="His_kinase_dom"/>
</dbReference>
<keyword evidence="10" id="KW-1185">Reference proteome</keyword>
<reference evidence="9" key="2">
    <citation type="submission" date="2023-01" db="EMBL/GenBank/DDBJ databases">
        <title>Draft genome sequence of Sneathiella chinensis strain NBRC 103408.</title>
        <authorList>
            <person name="Sun Q."/>
            <person name="Mori K."/>
        </authorList>
    </citation>
    <scope>NUCLEOTIDE SEQUENCE</scope>
    <source>
        <strain evidence="9">NBRC 103408</strain>
    </source>
</reference>
<dbReference type="Pfam" id="PF02518">
    <property type="entry name" value="HATPase_c"/>
    <property type="match status" value="1"/>
</dbReference>
<dbReference type="CDD" id="cd00130">
    <property type="entry name" value="PAS"/>
    <property type="match status" value="1"/>
</dbReference>
<accession>A0ABQ5U829</accession>
<dbReference type="SMART" id="SM00388">
    <property type="entry name" value="HisKA"/>
    <property type="match status" value="1"/>
</dbReference>
<dbReference type="PANTHER" id="PTHR43047">
    <property type="entry name" value="TWO-COMPONENT HISTIDINE PROTEIN KINASE"/>
    <property type="match status" value="1"/>
</dbReference>
<dbReference type="Gene3D" id="3.30.565.10">
    <property type="entry name" value="Histidine kinase-like ATPase, C-terminal domain"/>
    <property type="match status" value="1"/>
</dbReference>
<dbReference type="RefSeq" id="WP_169561432.1">
    <property type="nucleotide sequence ID" value="NZ_BSNF01000008.1"/>
</dbReference>
<dbReference type="Gene3D" id="3.30.450.20">
    <property type="entry name" value="PAS domain"/>
    <property type="match status" value="1"/>
</dbReference>
<dbReference type="SUPFAM" id="SSF55785">
    <property type="entry name" value="PYP-like sensor domain (PAS domain)"/>
    <property type="match status" value="1"/>
</dbReference>
<dbReference type="CDD" id="cd00082">
    <property type="entry name" value="HisKA"/>
    <property type="match status" value="1"/>
</dbReference>
<dbReference type="PANTHER" id="PTHR43047:SF72">
    <property type="entry name" value="OSMOSENSING HISTIDINE PROTEIN KINASE SLN1"/>
    <property type="match status" value="1"/>
</dbReference>
<evidence type="ECO:0000256" key="2">
    <source>
        <dbReference type="ARBA" id="ARBA00012438"/>
    </source>
</evidence>
<keyword evidence="4" id="KW-0808">Transferase</keyword>
<dbReference type="InterPro" id="IPR003594">
    <property type="entry name" value="HATPase_dom"/>
</dbReference>
<dbReference type="PRINTS" id="PR00344">
    <property type="entry name" value="BCTRLSENSOR"/>
</dbReference>
<dbReference type="SUPFAM" id="SSF47384">
    <property type="entry name" value="Homodimeric domain of signal transducing histidine kinase"/>
    <property type="match status" value="1"/>
</dbReference>
<dbReference type="InterPro" id="IPR004358">
    <property type="entry name" value="Sig_transdc_His_kin-like_C"/>
</dbReference>
<dbReference type="Gene3D" id="1.10.287.130">
    <property type="match status" value="1"/>
</dbReference>
<dbReference type="InterPro" id="IPR003661">
    <property type="entry name" value="HisK_dim/P_dom"/>
</dbReference>
<feature type="domain" description="PAS" evidence="8">
    <location>
        <begin position="7"/>
        <end position="48"/>
    </location>
</feature>
<feature type="compositionally biased region" description="Basic and acidic residues" evidence="6">
    <location>
        <begin position="75"/>
        <end position="89"/>
    </location>
</feature>
<evidence type="ECO:0000313" key="10">
    <source>
        <dbReference type="Proteomes" id="UP001161409"/>
    </source>
</evidence>
<sequence>MSSCPNLEDTLLDALEAISEAFVVYDKDGYLVACNRNFRLLYGYSEEEARPGVHFKTLCQLDSERGNSVVDDDPSDKMGDLKKREESNDRKQGVFIGRLQDGRWIQISDRRLSNGGFVSIQSDITDTKQKERQLLEAKQIAELANRAKSDFMANMSHELRTPLNAIIGFSSLLSSEVYGAHSDPRYQDYASDIESAGEHLLTLINEILDLAKIEAGNIRLDESQTSLWHLTQSVKTMVSARSREKNVAMEVAIEPPSLCLYADQIRLKQILMNLTSNAVKFSHPGSVVRIEWRLQDDQVCLTVSDSGVGMEEEFLPHLFEPFHRSMISQTLQSEGTGLGLTLVKKFSDAHDASLHVTSAPDQGTTVSLRFPADRTLLEEPLLTAGATARPE</sequence>
<dbReference type="SMART" id="SM00387">
    <property type="entry name" value="HATPase_c"/>
    <property type="match status" value="1"/>
</dbReference>
<dbReference type="Pfam" id="PF12860">
    <property type="entry name" value="PAS_7"/>
    <property type="match status" value="1"/>
</dbReference>
<evidence type="ECO:0000256" key="4">
    <source>
        <dbReference type="ARBA" id="ARBA00022679"/>
    </source>
</evidence>
<comment type="catalytic activity">
    <reaction evidence="1">
        <text>ATP + protein L-histidine = ADP + protein N-phospho-L-histidine.</text>
        <dbReference type="EC" id="2.7.13.3"/>
    </reaction>
</comment>
<dbReference type="PROSITE" id="PS50109">
    <property type="entry name" value="HIS_KIN"/>
    <property type="match status" value="1"/>
</dbReference>
<dbReference type="InterPro" id="IPR036097">
    <property type="entry name" value="HisK_dim/P_sf"/>
</dbReference>
<dbReference type="Pfam" id="PF00512">
    <property type="entry name" value="HisKA"/>
    <property type="match status" value="1"/>
</dbReference>
<gene>
    <name evidence="9" type="ORF">GCM10007924_25740</name>
</gene>
<dbReference type="InterPro" id="IPR000014">
    <property type="entry name" value="PAS"/>
</dbReference>